<accession>A0A9W8NKD1</accession>
<keyword evidence="3" id="KW-1185">Reference proteome</keyword>
<evidence type="ECO:0000256" key="1">
    <source>
        <dbReference type="SAM" id="MobiDB-lite"/>
    </source>
</evidence>
<gene>
    <name evidence="2" type="ORF">NPX13_g2469</name>
</gene>
<dbReference type="AlphaFoldDB" id="A0A9W8NKD1"/>
<feature type="region of interest" description="Disordered" evidence="1">
    <location>
        <begin position="1"/>
        <end position="98"/>
    </location>
</feature>
<proteinExistence type="predicted"/>
<comment type="caution">
    <text evidence="2">The sequence shown here is derived from an EMBL/GenBank/DDBJ whole genome shotgun (WGS) entry which is preliminary data.</text>
</comment>
<dbReference type="Proteomes" id="UP001148614">
    <property type="component" value="Unassembled WGS sequence"/>
</dbReference>
<sequence>MADNNNQSNNGQSNNGQSDHGQSNNGQSNNSQSNNGQSDNGQSNNGQSNNGQSDNGQSNNGQPNNGQSDNVIKTEGGGFEDILGRTPQAPAPVSSNWGRATFERLETTPFPEPARGGEDEDYDFITLPRDPDIKGRKVPVNGRIYCILGFRDLLVVLLPSLTKEQDHCRAVLVKSADARVEKARFVANNPNRMYTTNGTDLIGCDWEDFEVMCVATDSNKSVTFCIGCAHGAQNKNVYSKSVLDSRFGKKNVDTLLNTHRELVGQGKVPRNKIGKRVDNDDEAHREYVEKMFKKWDGSPPPMIGV</sequence>
<protein>
    <submittedName>
        <fullName evidence="2">Uncharacterized protein</fullName>
    </submittedName>
</protein>
<organism evidence="2 3">
    <name type="scientific">Xylaria arbuscula</name>
    <dbReference type="NCBI Taxonomy" id="114810"/>
    <lineage>
        <taxon>Eukaryota</taxon>
        <taxon>Fungi</taxon>
        <taxon>Dikarya</taxon>
        <taxon>Ascomycota</taxon>
        <taxon>Pezizomycotina</taxon>
        <taxon>Sordariomycetes</taxon>
        <taxon>Xylariomycetidae</taxon>
        <taxon>Xylariales</taxon>
        <taxon>Xylariaceae</taxon>
        <taxon>Xylaria</taxon>
    </lineage>
</organism>
<name>A0A9W8NKD1_9PEZI</name>
<evidence type="ECO:0000313" key="2">
    <source>
        <dbReference type="EMBL" id="KAJ3578097.1"/>
    </source>
</evidence>
<reference evidence="2" key="1">
    <citation type="submission" date="2022-07" db="EMBL/GenBank/DDBJ databases">
        <title>Genome Sequence of Xylaria arbuscula.</title>
        <authorList>
            <person name="Buettner E."/>
        </authorList>
    </citation>
    <scope>NUCLEOTIDE SEQUENCE</scope>
    <source>
        <strain evidence="2">VT107</strain>
    </source>
</reference>
<evidence type="ECO:0000313" key="3">
    <source>
        <dbReference type="Proteomes" id="UP001148614"/>
    </source>
</evidence>
<dbReference type="EMBL" id="JANPWZ010000261">
    <property type="protein sequence ID" value="KAJ3578097.1"/>
    <property type="molecule type" value="Genomic_DNA"/>
</dbReference>
<feature type="compositionally biased region" description="Low complexity" evidence="1">
    <location>
        <begin position="1"/>
        <end position="70"/>
    </location>
</feature>